<keyword evidence="2" id="KW-1185">Reference proteome</keyword>
<comment type="caution">
    <text evidence="1">The sequence shown here is derived from an EMBL/GenBank/DDBJ whole genome shotgun (WGS) entry which is preliminary data.</text>
</comment>
<proteinExistence type="predicted"/>
<name>A0ABY2BCA5_9ACTN</name>
<dbReference type="RefSeq" id="WP_132193615.1">
    <property type="nucleotide sequence ID" value="NZ_SLWM01000018.1"/>
</dbReference>
<organism evidence="1 2">
    <name type="scientific">Kribbella orskensis</name>
    <dbReference type="NCBI Taxonomy" id="2512216"/>
    <lineage>
        <taxon>Bacteria</taxon>
        <taxon>Bacillati</taxon>
        <taxon>Actinomycetota</taxon>
        <taxon>Actinomycetes</taxon>
        <taxon>Propionibacteriales</taxon>
        <taxon>Kribbellaceae</taxon>
        <taxon>Kribbella</taxon>
    </lineage>
</organism>
<evidence type="ECO:0000313" key="2">
    <source>
        <dbReference type="Proteomes" id="UP000295818"/>
    </source>
</evidence>
<dbReference type="Proteomes" id="UP000295818">
    <property type="component" value="Unassembled WGS sequence"/>
</dbReference>
<reference evidence="1 2" key="1">
    <citation type="journal article" date="2015" name="Stand. Genomic Sci.">
        <title>Genomic Encyclopedia of Bacterial and Archaeal Type Strains, Phase III: the genomes of soil and plant-associated and newly described type strains.</title>
        <authorList>
            <person name="Whitman W.B."/>
            <person name="Woyke T."/>
            <person name="Klenk H.P."/>
            <person name="Zhou Y."/>
            <person name="Lilburn T.G."/>
            <person name="Beck B.J."/>
            <person name="De Vos P."/>
            <person name="Vandamme P."/>
            <person name="Eisen J.A."/>
            <person name="Garrity G."/>
            <person name="Hugenholtz P."/>
            <person name="Kyrpides N.C."/>
        </authorList>
    </citation>
    <scope>NUCLEOTIDE SEQUENCE [LARGE SCALE GENOMIC DNA]</scope>
    <source>
        <strain evidence="1 2">VKM Ac-2538</strain>
    </source>
</reference>
<accession>A0ABY2BCA5</accession>
<sequence length="112" mass="12214">MTVSVGIFREDEALRDLVSGQGFEFGTTFQQMRLDHPGPIAVPDAPAGTTPRTGAYDDQTHRATHAVMTAAFIGQATSSPYDEWLADHENQSTFDWSQVTLVERDGQVLAAC</sequence>
<dbReference type="EMBL" id="SLWM01000018">
    <property type="protein sequence ID" value="TCO15605.1"/>
    <property type="molecule type" value="Genomic_DNA"/>
</dbReference>
<dbReference type="Gene3D" id="3.40.630.30">
    <property type="match status" value="1"/>
</dbReference>
<evidence type="ECO:0000313" key="1">
    <source>
        <dbReference type="EMBL" id="TCO15605.1"/>
    </source>
</evidence>
<gene>
    <name evidence="1" type="ORF">EV644_118149</name>
</gene>
<protein>
    <submittedName>
        <fullName evidence="1">Uncharacterized protein</fullName>
    </submittedName>
</protein>